<reference evidence="4 5" key="1">
    <citation type="submission" date="2023-03" db="EMBL/GenBank/DDBJ databases">
        <title>Description of Hydrogenimonas sp. ISO32.</title>
        <authorList>
            <person name="Mino S."/>
            <person name="Fukazawa S."/>
            <person name="Sawabe T."/>
        </authorList>
    </citation>
    <scope>NUCLEOTIDE SEQUENCE [LARGE SCALE GENOMIC DNA]</scope>
    <source>
        <strain evidence="4 5">ISO32</strain>
    </source>
</reference>
<evidence type="ECO:0000313" key="4">
    <source>
        <dbReference type="EMBL" id="BDY12293.1"/>
    </source>
</evidence>
<feature type="compositionally biased region" description="Pro residues" evidence="1">
    <location>
        <begin position="139"/>
        <end position="148"/>
    </location>
</feature>
<evidence type="ECO:0000313" key="5">
    <source>
        <dbReference type="Proteomes" id="UP001321445"/>
    </source>
</evidence>
<accession>A0ABN6WTV1</accession>
<sequence>MEEKQDDLDLIIKTKKPSGLKKLLLAAAILLLVLIFIILVTKSLIQSDNKTQSSVILPPEPVAHSQSPSKEPLFEQVPIEEEASGEKKIEQVIDKLKKSAPAPQKRAVEREPVTETTPAKRSVEPTKKAEREKAAVSPAPKPLQPKPKPVATGSYFIQVGAFFRYPPNKKFLDSIEKAGLHYVIAEGMKNGKPYKKVMVGPYPTRAAAQKDLDRVKKHINQNAYITKKR</sequence>
<dbReference type="InterPro" id="IPR007730">
    <property type="entry name" value="SPOR-like_dom"/>
</dbReference>
<evidence type="ECO:0000259" key="3">
    <source>
        <dbReference type="PROSITE" id="PS51724"/>
    </source>
</evidence>
<feature type="domain" description="SPOR" evidence="3">
    <location>
        <begin position="149"/>
        <end position="228"/>
    </location>
</feature>
<name>A0ABN6WTV1_9BACT</name>
<dbReference type="Proteomes" id="UP001321445">
    <property type="component" value="Chromosome"/>
</dbReference>
<feature type="compositionally biased region" description="Basic and acidic residues" evidence="1">
    <location>
        <begin position="121"/>
        <end position="134"/>
    </location>
</feature>
<dbReference type="RefSeq" id="WP_286337494.1">
    <property type="nucleotide sequence ID" value="NZ_AP027370.1"/>
</dbReference>
<keyword evidence="2" id="KW-0812">Transmembrane</keyword>
<dbReference type="InterPro" id="IPR036680">
    <property type="entry name" value="SPOR-like_sf"/>
</dbReference>
<dbReference type="Pfam" id="PF05036">
    <property type="entry name" value="SPOR"/>
    <property type="match status" value="1"/>
</dbReference>
<dbReference type="SUPFAM" id="SSF110997">
    <property type="entry name" value="Sporulation related repeat"/>
    <property type="match status" value="1"/>
</dbReference>
<feature type="transmembrane region" description="Helical" evidence="2">
    <location>
        <begin position="23"/>
        <end position="45"/>
    </location>
</feature>
<feature type="region of interest" description="Disordered" evidence="1">
    <location>
        <begin position="96"/>
        <end position="148"/>
    </location>
</feature>
<proteinExistence type="predicted"/>
<dbReference type="Gene3D" id="3.30.70.1070">
    <property type="entry name" value="Sporulation related repeat"/>
    <property type="match status" value="1"/>
</dbReference>
<evidence type="ECO:0000256" key="1">
    <source>
        <dbReference type="SAM" id="MobiDB-lite"/>
    </source>
</evidence>
<dbReference type="PROSITE" id="PS51724">
    <property type="entry name" value="SPOR"/>
    <property type="match status" value="1"/>
</dbReference>
<protein>
    <recommendedName>
        <fullName evidence="3">SPOR domain-containing protein</fullName>
    </recommendedName>
</protein>
<keyword evidence="5" id="KW-1185">Reference proteome</keyword>
<organism evidence="4 5">
    <name type="scientific">Hydrogenimonas cancrithermarum</name>
    <dbReference type="NCBI Taxonomy" id="2993563"/>
    <lineage>
        <taxon>Bacteria</taxon>
        <taxon>Pseudomonadati</taxon>
        <taxon>Campylobacterota</taxon>
        <taxon>Epsilonproteobacteria</taxon>
        <taxon>Campylobacterales</taxon>
        <taxon>Hydrogenimonadaceae</taxon>
        <taxon>Hydrogenimonas</taxon>
    </lineage>
</organism>
<evidence type="ECO:0000256" key="2">
    <source>
        <dbReference type="SAM" id="Phobius"/>
    </source>
</evidence>
<gene>
    <name evidence="4" type="ORF">HCR_06050</name>
</gene>
<dbReference type="EMBL" id="AP027370">
    <property type="protein sequence ID" value="BDY12293.1"/>
    <property type="molecule type" value="Genomic_DNA"/>
</dbReference>
<keyword evidence="2" id="KW-0472">Membrane</keyword>
<keyword evidence="2" id="KW-1133">Transmembrane helix</keyword>